<feature type="transmembrane region" description="Helical" evidence="2">
    <location>
        <begin position="310"/>
        <end position="330"/>
    </location>
</feature>
<evidence type="ECO:0000313" key="4">
    <source>
        <dbReference type="EMBL" id="MDO4841410.1"/>
    </source>
</evidence>
<feature type="compositionally biased region" description="Polar residues" evidence="1">
    <location>
        <begin position="414"/>
        <end position="429"/>
    </location>
</feature>
<dbReference type="SUPFAM" id="SSF103473">
    <property type="entry name" value="MFS general substrate transporter"/>
    <property type="match status" value="1"/>
</dbReference>
<dbReference type="SMART" id="SM00421">
    <property type="entry name" value="HTH_LUXR"/>
    <property type="match status" value="1"/>
</dbReference>
<dbReference type="CDD" id="cd06170">
    <property type="entry name" value="LuxR_C_like"/>
    <property type="match status" value="1"/>
</dbReference>
<feature type="transmembrane region" description="Helical" evidence="2">
    <location>
        <begin position="43"/>
        <end position="62"/>
    </location>
</feature>
<dbReference type="GO" id="GO:0003677">
    <property type="term" value="F:DNA binding"/>
    <property type="evidence" value="ECO:0007669"/>
    <property type="project" value="InterPro"/>
</dbReference>
<feature type="transmembrane region" description="Helical" evidence="2">
    <location>
        <begin position="220"/>
        <end position="240"/>
    </location>
</feature>
<feature type="transmembrane region" description="Helical" evidence="2">
    <location>
        <begin position="367"/>
        <end position="386"/>
    </location>
</feature>
<evidence type="ECO:0000313" key="5">
    <source>
        <dbReference type="Proteomes" id="UP001168575"/>
    </source>
</evidence>
<evidence type="ECO:0000259" key="3">
    <source>
        <dbReference type="PROSITE" id="PS50043"/>
    </source>
</evidence>
<comment type="caution">
    <text evidence="4">The sequence shown here is derived from an EMBL/GenBank/DDBJ whole genome shotgun (WGS) entry which is preliminary data.</text>
</comment>
<dbReference type="InterPro" id="IPR000792">
    <property type="entry name" value="Tscrpt_reg_LuxR_C"/>
</dbReference>
<feature type="transmembrane region" description="Helical" evidence="2">
    <location>
        <begin position="74"/>
        <end position="97"/>
    </location>
</feature>
<proteinExistence type="predicted"/>
<dbReference type="InterPro" id="IPR016032">
    <property type="entry name" value="Sig_transdc_resp-reg_C-effctor"/>
</dbReference>
<keyword evidence="2" id="KW-0472">Membrane</keyword>
<sequence length="582" mass="62084">MSKHKMKSYEALLALALFFFVLLECSSYYGIALGRTGLDLGLAKQIPSLTANAIGFVSFSFITKRTTEKARKTIAIVGSVIGAASVLYTLVATNPIIIETLKVVTFFLLGYVAAGVHASTAKLFVRSKHLSLSVGVAHAAGLTLQFVTFLLVPFGIIKALLIIAAVGGLVVFDYRSWEASKSIDFAAIKSKLAQKSYSEEMPNGKINDFDEIVVEQPKKLAGYIIALVALFAFLFNSLYGASSQDSQSFSPFILLDSRVVLAVSGIIAGYLFDFKRGRYAGLAMISVAFVALAAILGVEAGGDPNIGRAVFFLADGFFVVFYTSAFLGLAPHMDDPDLWAGMGRTIANVCAIPTSIPAVLFVETGNIVALTVLLLPTLGITIFFLVKAGMLSFHDPKTNENYILRPSDAFGPRTNATAAQANGSSTATEVHNRNPLQPAGNLSTATTAHTESAQATDEVPGKEKANGFAYSLTDSENGEQAPACNKPNRATSAATTIPTANAPAALTPEEKLQMFAQKYDLTERESEILGAVTASEKTLKATAAGMGISLRTVQHHLTSIYKKTNTQTRTGLTRCFSEFPEN</sequence>
<feature type="transmembrane region" description="Helical" evidence="2">
    <location>
        <begin position="279"/>
        <end position="298"/>
    </location>
</feature>
<gene>
    <name evidence="4" type="ORF">Q3982_01880</name>
</gene>
<dbReference type="Proteomes" id="UP001168575">
    <property type="component" value="Unassembled WGS sequence"/>
</dbReference>
<feature type="transmembrane region" description="Helical" evidence="2">
    <location>
        <begin position="342"/>
        <end position="361"/>
    </location>
</feature>
<dbReference type="InterPro" id="IPR036388">
    <property type="entry name" value="WH-like_DNA-bd_sf"/>
</dbReference>
<keyword evidence="2" id="KW-1133">Transmembrane helix</keyword>
<feature type="region of interest" description="Disordered" evidence="1">
    <location>
        <begin position="413"/>
        <end position="461"/>
    </location>
</feature>
<dbReference type="PROSITE" id="PS50043">
    <property type="entry name" value="HTH_LUXR_2"/>
    <property type="match status" value="1"/>
</dbReference>
<feature type="transmembrane region" description="Helical" evidence="2">
    <location>
        <begin position="103"/>
        <end position="125"/>
    </location>
</feature>
<dbReference type="Pfam" id="PF00196">
    <property type="entry name" value="GerE"/>
    <property type="match status" value="1"/>
</dbReference>
<organism evidence="4 5">
    <name type="scientific">Phoenicibacter congonensis</name>
    <dbReference type="NCBI Taxonomy" id="1944646"/>
    <lineage>
        <taxon>Bacteria</taxon>
        <taxon>Bacillati</taxon>
        <taxon>Actinomycetota</taxon>
        <taxon>Coriobacteriia</taxon>
        <taxon>Eggerthellales</taxon>
        <taxon>Eggerthellaceae</taxon>
        <taxon>Phoenicibacter</taxon>
    </lineage>
</organism>
<dbReference type="AlphaFoldDB" id="A0AA43U8Q9"/>
<reference evidence="4" key="1">
    <citation type="submission" date="2023-07" db="EMBL/GenBank/DDBJ databases">
        <title>Between Cages and Wild: Unraveling the Impact of Captivity on Animal Microbiomes and Antimicrobial Resistance.</title>
        <authorList>
            <person name="Schmartz G.P."/>
            <person name="Rehner J."/>
            <person name="Schuff M.J."/>
            <person name="Becker S.L."/>
            <person name="Kravczyk M."/>
            <person name="Gurevich A."/>
            <person name="Francke R."/>
            <person name="Mueller R."/>
            <person name="Keller V."/>
            <person name="Keller A."/>
        </authorList>
    </citation>
    <scope>NUCLEOTIDE SEQUENCE</scope>
    <source>
        <strain evidence="4">S12M_St_49</strain>
    </source>
</reference>
<dbReference type="InterPro" id="IPR036259">
    <property type="entry name" value="MFS_trans_sf"/>
</dbReference>
<evidence type="ECO:0000256" key="1">
    <source>
        <dbReference type="SAM" id="MobiDB-lite"/>
    </source>
</evidence>
<feature type="transmembrane region" description="Helical" evidence="2">
    <location>
        <begin position="252"/>
        <end position="272"/>
    </location>
</feature>
<dbReference type="EMBL" id="JAUMVS010000015">
    <property type="protein sequence ID" value="MDO4841410.1"/>
    <property type="molecule type" value="Genomic_DNA"/>
</dbReference>
<dbReference type="SUPFAM" id="SSF46894">
    <property type="entry name" value="C-terminal effector domain of the bipartite response regulators"/>
    <property type="match status" value="1"/>
</dbReference>
<feature type="compositionally biased region" description="Polar residues" evidence="1">
    <location>
        <begin position="440"/>
        <end position="455"/>
    </location>
</feature>
<dbReference type="GO" id="GO:0006355">
    <property type="term" value="P:regulation of DNA-templated transcription"/>
    <property type="evidence" value="ECO:0007669"/>
    <property type="project" value="InterPro"/>
</dbReference>
<feature type="transmembrane region" description="Helical" evidence="2">
    <location>
        <begin position="156"/>
        <end position="174"/>
    </location>
</feature>
<feature type="domain" description="HTH luxR-type" evidence="3">
    <location>
        <begin position="514"/>
        <end position="582"/>
    </location>
</feature>
<protein>
    <submittedName>
        <fullName evidence="4">LuxR family transcriptional regulator</fullName>
    </submittedName>
</protein>
<keyword evidence="2" id="KW-0812">Transmembrane</keyword>
<accession>A0AA43U8Q9</accession>
<dbReference type="Gene3D" id="1.10.10.10">
    <property type="entry name" value="Winged helix-like DNA-binding domain superfamily/Winged helix DNA-binding domain"/>
    <property type="match status" value="1"/>
</dbReference>
<evidence type="ECO:0000256" key="2">
    <source>
        <dbReference type="SAM" id="Phobius"/>
    </source>
</evidence>
<keyword evidence="5" id="KW-1185">Reference proteome</keyword>
<name>A0AA43U8Q9_9ACTN</name>